<organism evidence="3 4">
    <name type="scientific">Cryomyces minteri</name>
    <dbReference type="NCBI Taxonomy" id="331657"/>
    <lineage>
        <taxon>Eukaryota</taxon>
        <taxon>Fungi</taxon>
        <taxon>Dikarya</taxon>
        <taxon>Ascomycota</taxon>
        <taxon>Pezizomycotina</taxon>
        <taxon>Dothideomycetes</taxon>
        <taxon>Dothideomycetes incertae sedis</taxon>
        <taxon>Cryomyces</taxon>
    </lineage>
</organism>
<dbReference type="EMBL" id="NAJN01000844">
    <property type="protein sequence ID" value="TKA68143.1"/>
    <property type="molecule type" value="Genomic_DNA"/>
</dbReference>
<name>A0A4U0WZR6_9PEZI</name>
<gene>
    <name evidence="3" type="ORF">B0A49_07937</name>
</gene>
<comment type="caution">
    <text evidence="3">The sequence shown here is derived from an EMBL/GenBank/DDBJ whole genome shotgun (WGS) entry which is preliminary data.</text>
</comment>
<proteinExistence type="predicted"/>
<keyword evidence="2" id="KW-1133">Transmembrane helix</keyword>
<evidence type="ECO:0000313" key="3">
    <source>
        <dbReference type="EMBL" id="TKA68143.1"/>
    </source>
</evidence>
<accession>A0A4U0WZR6</accession>
<feature type="region of interest" description="Disordered" evidence="1">
    <location>
        <begin position="186"/>
        <end position="207"/>
    </location>
</feature>
<sequence>MHLPLLAPSPLTRRYNASASTSTNTSISTTADTSLSGNTVLILAFAASALVLVVIFVVLCCCIRAATAPAVKVPGSSSVVLAGRRRGRKAAKSSRPNDQGASGIGLDRLRLAPPVTAPAPAHLHAARAVFHAGTNDFALPFARSSAMAPAHSVLTPPLPSPVRREPRSHFSWSTAESFASRHGAGVGVGAGKASGGRAGGRGVGWAL</sequence>
<keyword evidence="2" id="KW-0812">Transmembrane</keyword>
<evidence type="ECO:0000256" key="2">
    <source>
        <dbReference type="SAM" id="Phobius"/>
    </source>
</evidence>
<dbReference type="Proteomes" id="UP000308768">
    <property type="component" value="Unassembled WGS sequence"/>
</dbReference>
<evidence type="ECO:0000256" key="1">
    <source>
        <dbReference type="SAM" id="MobiDB-lite"/>
    </source>
</evidence>
<keyword evidence="4" id="KW-1185">Reference proteome</keyword>
<feature type="transmembrane region" description="Helical" evidence="2">
    <location>
        <begin position="40"/>
        <end position="63"/>
    </location>
</feature>
<evidence type="ECO:0000313" key="4">
    <source>
        <dbReference type="Proteomes" id="UP000308768"/>
    </source>
</evidence>
<reference evidence="3 4" key="1">
    <citation type="submission" date="2017-03" db="EMBL/GenBank/DDBJ databases">
        <title>Genomes of endolithic fungi from Antarctica.</title>
        <authorList>
            <person name="Coleine C."/>
            <person name="Masonjones S."/>
            <person name="Stajich J.E."/>
        </authorList>
    </citation>
    <scope>NUCLEOTIDE SEQUENCE [LARGE SCALE GENOMIC DNA]</scope>
    <source>
        <strain evidence="3 4">CCFEE 5187</strain>
    </source>
</reference>
<protein>
    <submittedName>
        <fullName evidence="3">Uncharacterized protein</fullName>
    </submittedName>
</protein>
<feature type="compositionally biased region" description="Basic residues" evidence="1">
    <location>
        <begin position="83"/>
        <end position="92"/>
    </location>
</feature>
<keyword evidence="2" id="KW-0472">Membrane</keyword>
<dbReference type="AlphaFoldDB" id="A0A4U0WZR6"/>
<feature type="region of interest" description="Disordered" evidence="1">
    <location>
        <begin position="83"/>
        <end position="105"/>
    </location>
</feature>